<evidence type="ECO:0000313" key="9">
    <source>
        <dbReference type="Proteomes" id="UP000834106"/>
    </source>
</evidence>
<accession>A0AAD2A979</accession>
<evidence type="ECO:0000256" key="6">
    <source>
        <dbReference type="SAM" id="MobiDB-lite"/>
    </source>
</evidence>
<gene>
    <name evidence="8" type="ORF">FPE_LOCUS28232</name>
</gene>
<evidence type="ECO:0000259" key="7">
    <source>
        <dbReference type="PROSITE" id="PS50217"/>
    </source>
</evidence>
<dbReference type="Proteomes" id="UP000834106">
    <property type="component" value="Chromosome 17"/>
</dbReference>
<dbReference type="Gene3D" id="1.20.5.170">
    <property type="match status" value="1"/>
</dbReference>
<evidence type="ECO:0000256" key="3">
    <source>
        <dbReference type="ARBA" id="ARBA00023125"/>
    </source>
</evidence>
<dbReference type="AlphaFoldDB" id="A0AAD2A979"/>
<keyword evidence="5" id="KW-0539">Nucleus</keyword>
<dbReference type="EMBL" id="OU503052">
    <property type="protein sequence ID" value="CAI9780802.1"/>
    <property type="molecule type" value="Genomic_DNA"/>
</dbReference>
<dbReference type="GO" id="GO:0045893">
    <property type="term" value="P:positive regulation of DNA-templated transcription"/>
    <property type="evidence" value="ECO:0007669"/>
    <property type="project" value="TreeGrafter"/>
</dbReference>
<evidence type="ECO:0000313" key="8">
    <source>
        <dbReference type="EMBL" id="CAI9780802.1"/>
    </source>
</evidence>
<dbReference type="InterPro" id="IPR046347">
    <property type="entry name" value="bZIP_sf"/>
</dbReference>
<reference evidence="8" key="1">
    <citation type="submission" date="2023-05" db="EMBL/GenBank/DDBJ databases">
        <authorList>
            <person name="Huff M."/>
        </authorList>
    </citation>
    <scope>NUCLEOTIDE SEQUENCE</scope>
</reference>
<dbReference type="GO" id="GO:0005634">
    <property type="term" value="C:nucleus"/>
    <property type="evidence" value="ECO:0007669"/>
    <property type="project" value="UniProtKB-SubCell"/>
</dbReference>
<dbReference type="PROSITE" id="PS50217">
    <property type="entry name" value="BZIP"/>
    <property type="match status" value="1"/>
</dbReference>
<evidence type="ECO:0000256" key="2">
    <source>
        <dbReference type="ARBA" id="ARBA00023015"/>
    </source>
</evidence>
<dbReference type="CDD" id="cd14702">
    <property type="entry name" value="bZIP_plant_GBF1"/>
    <property type="match status" value="1"/>
</dbReference>
<dbReference type="PANTHER" id="PTHR45764">
    <property type="entry name" value="BZIP TRANSCRIPTION FACTOR 44"/>
    <property type="match status" value="1"/>
</dbReference>
<keyword evidence="4" id="KW-0804">Transcription</keyword>
<feature type="domain" description="BZIP" evidence="7">
    <location>
        <begin position="90"/>
        <end position="153"/>
    </location>
</feature>
<keyword evidence="2" id="KW-0805">Transcription regulation</keyword>
<dbReference type="FunFam" id="1.20.5.170:FF:000020">
    <property type="entry name" value="BZIP transcription factor"/>
    <property type="match status" value="1"/>
</dbReference>
<dbReference type="PROSITE" id="PS00036">
    <property type="entry name" value="BZIP_BASIC"/>
    <property type="match status" value="1"/>
</dbReference>
<evidence type="ECO:0000256" key="4">
    <source>
        <dbReference type="ARBA" id="ARBA00023163"/>
    </source>
</evidence>
<evidence type="ECO:0000256" key="1">
    <source>
        <dbReference type="ARBA" id="ARBA00004123"/>
    </source>
</evidence>
<dbReference type="InterPro" id="IPR004827">
    <property type="entry name" value="bZIP"/>
</dbReference>
<dbReference type="SMART" id="SM00338">
    <property type="entry name" value="BRLZ"/>
    <property type="match status" value="1"/>
</dbReference>
<feature type="region of interest" description="Disordered" evidence="6">
    <location>
        <begin position="1"/>
        <end position="112"/>
    </location>
</feature>
<keyword evidence="3" id="KW-0238">DNA-binding</keyword>
<dbReference type="Pfam" id="PF00170">
    <property type="entry name" value="bZIP_1"/>
    <property type="match status" value="1"/>
</dbReference>
<dbReference type="SUPFAM" id="SSF57959">
    <property type="entry name" value="Leucine zipper domain"/>
    <property type="match status" value="1"/>
</dbReference>
<organism evidence="8 9">
    <name type="scientific">Fraxinus pennsylvanica</name>
    <dbReference type="NCBI Taxonomy" id="56036"/>
    <lineage>
        <taxon>Eukaryota</taxon>
        <taxon>Viridiplantae</taxon>
        <taxon>Streptophyta</taxon>
        <taxon>Embryophyta</taxon>
        <taxon>Tracheophyta</taxon>
        <taxon>Spermatophyta</taxon>
        <taxon>Magnoliopsida</taxon>
        <taxon>eudicotyledons</taxon>
        <taxon>Gunneridae</taxon>
        <taxon>Pentapetalae</taxon>
        <taxon>asterids</taxon>
        <taxon>lamiids</taxon>
        <taxon>Lamiales</taxon>
        <taxon>Oleaceae</taxon>
        <taxon>Oleeae</taxon>
        <taxon>Fraxinus</taxon>
    </lineage>
</organism>
<name>A0AAD2A979_9LAMI</name>
<proteinExistence type="predicted"/>
<comment type="subcellular location">
    <subcellularLocation>
        <location evidence="1">Nucleus</location>
    </subcellularLocation>
</comment>
<dbReference type="GO" id="GO:0000976">
    <property type="term" value="F:transcription cis-regulatory region binding"/>
    <property type="evidence" value="ECO:0007669"/>
    <property type="project" value="TreeGrafter"/>
</dbReference>
<dbReference type="PANTHER" id="PTHR45764:SF21">
    <property type="entry name" value="OS03G0770000 PROTEIN"/>
    <property type="match status" value="1"/>
</dbReference>
<evidence type="ECO:0000256" key="5">
    <source>
        <dbReference type="ARBA" id="ARBA00023242"/>
    </source>
</evidence>
<dbReference type="GO" id="GO:0046982">
    <property type="term" value="F:protein heterodimerization activity"/>
    <property type="evidence" value="ECO:0007669"/>
    <property type="project" value="UniProtKB-ARBA"/>
</dbReference>
<keyword evidence="9" id="KW-1185">Reference proteome</keyword>
<dbReference type="InterPro" id="IPR045314">
    <property type="entry name" value="bZIP_plant_GBF1"/>
</dbReference>
<dbReference type="GO" id="GO:0003700">
    <property type="term" value="F:DNA-binding transcription factor activity"/>
    <property type="evidence" value="ECO:0007669"/>
    <property type="project" value="InterPro"/>
</dbReference>
<protein>
    <recommendedName>
        <fullName evidence="7">BZIP domain-containing protein</fullName>
    </recommendedName>
</protein>
<feature type="compositionally biased region" description="Low complexity" evidence="6">
    <location>
        <begin position="67"/>
        <end position="80"/>
    </location>
</feature>
<sequence>MLSTSPASESFFRNPLPAFEGGLPPWDSQEPPFIFPPPQDEPAVILEPPQEPVISKPGSDNSKPRNSGSVRSKKLSSGSGKTKRSGDIIDERKRRRMISNRESARRSRMRKQKDLENLRNKVNSIRIGNQELMNRLRLILYNDQIVRRENERLQSESVVLRQRLWDIRQVLLVRQLQQQLNSSSWPCNNVTSINGEHITHQSIIS</sequence>